<dbReference type="AlphaFoldDB" id="A0A8J3FJ32"/>
<feature type="transmembrane region" description="Helical" evidence="1">
    <location>
        <begin position="12"/>
        <end position="41"/>
    </location>
</feature>
<keyword evidence="3" id="KW-1185">Reference proteome</keyword>
<evidence type="ECO:0000256" key="1">
    <source>
        <dbReference type="SAM" id="Phobius"/>
    </source>
</evidence>
<dbReference type="EMBL" id="BMQC01000008">
    <property type="protein sequence ID" value="GGK32042.1"/>
    <property type="molecule type" value="Genomic_DNA"/>
</dbReference>
<reference evidence="2" key="1">
    <citation type="journal article" date="2014" name="Int. J. Syst. Evol. Microbiol.">
        <title>Complete genome sequence of Corynebacterium casei LMG S-19264T (=DSM 44701T), isolated from a smear-ripened cheese.</title>
        <authorList>
            <consortium name="US DOE Joint Genome Institute (JGI-PGF)"/>
            <person name="Walter F."/>
            <person name="Albersmeier A."/>
            <person name="Kalinowski J."/>
            <person name="Ruckert C."/>
        </authorList>
    </citation>
    <scope>NUCLEOTIDE SEQUENCE</scope>
    <source>
        <strain evidence="2">JCM 3091</strain>
    </source>
</reference>
<keyword evidence="1" id="KW-0472">Membrane</keyword>
<organism evidence="2 3">
    <name type="scientific">Pilimelia terevasa</name>
    <dbReference type="NCBI Taxonomy" id="53372"/>
    <lineage>
        <taxon>Bacteria</taxon>
        <taxon>Bacillati</taxon>
        <taxon>Actinomycetota</taxon>
        <taxon>Actinomycetes</taxon>
        <taxon>Micromonosporales</taxon>
        <taxon>Micromonosporaceae</taxon>
        <taxon>Pilimelia</taxon>
    </lineage>
</organism>
<evidence type="ECO:0000313" key="3">
    <source>
        <dbReference type="Proteomes" id="UP000662200"/>
    </source>
</evidence>
<accession>A0A8J3FJ32</accession>
<protein>
    <submittedName>
        <fullName evidence="2">Uncharacterized protein</fullName>
    </submittedName>
</protein>
<reference evidence="2" key="2">
    <citation type="submission" date="2020-09" db="EMBL/GenBank/DDBJ databases">
        <authorList>
            <person name="Sun Q."/>
            <person name="Ohkuma M."/>
        </authorList>
    </citation>
    <scope>NUCLEOTIDE SEQUENCE</scope>
    <source>
        <strain evidence="2">JCM 3091</strain>
    </source>
</reference>
<name>A0A8J3FJ32_9ACTN</name>
<sequence length="48" mass="5117">MSDLKQSRADRITDWALLAILVVIGLFVLSGVVGLWVTVIIPALNAPA</sequence>
<gene>
    <name evidence="2" type="ORF">GCM10010124_25990</name>
</gene>
<keyword evidence="1" id="KW-1133">Transmembrane helix</keyword>
<proteinExistence type="predicted"/>
<keyword evidence="1" id="KW-0812">Transmembrane</keyword>
<dbReference type="RefSeq" id="WP_189114549.1">
    <property type="nucleotide sequence ID" value="NZ_BMQC01000008.1"/>
</dbReference>
<comment type="caution">
    <text evidence="2">The sequence shown here is derived from an EMBL/GenBank/DDBJ whole genome shotgun (WGS) entry which is preliminary data.</text>
</comment>
<evidence type="ECO:0000313" key="2">
    <source>
        <dbReference type="EMBL" id="GGK32042.1"/>
    </source>
</evidence>
<dbReference type="Proteomes" id="UP000662200">
    <property type="component" value="Unassembled WGS sequence"/>
</dbReference>